<feature type="transmembrane region" description="Helical" evidence="2">
    <location>
        <begin position="1400"/>
        <end position="1427"/>
    </location>
</feature>
<feature type="transmembrane region" description="Helical" evidence="2">
    <location>
        <begin position="75"/>
        <end position="100"/>
    </location>
</feature>
<dbReference type="PANTHER" id="PTHR48147">
    <property type="entry name" value="PROTEIN CBG23787"/>
    <property type="match status" value="1"/>
</dbReference>
<dbReference type="EMBL" id="SNRW01005960">
    <property type="protein sequence ID" value="KAA6384023.1"/>
    <property type="molecule type" value="Genomic_DNA"/>
</dbReference>
<dbReference type="Proteomes" id="UP000324800">
    <property type="component" value="Unassembled WGS sequence"/>
</dbReference>
<feature type="transmembrane region" description="Helical" evidence="2">
    <location>
        <begin position="30"/>
        <end position="55"/>
    </location>
</feature>
<feature type="compositionally biased region" description="Basic and acidic residues" evidence="1">
    <location>
        <begin position="731"/>
        <end position="784"/>
    </location>
</feature>
<evidence type="ECO:0000256" key="2">
    <source>
        <dbReference type="SAM" id="Phobius"/>
    </source>
</evidence>
<feature type="region of interest" description="Disordered" evidence="1">
    <location>
        <begin position="373"/>
        <end position="430"/>
    </location>
</feature>
<dbReference type="PANTHER" id="PTHR48147:SF3">
    <property type="entry name" value="MYELIN TRANSCRIPTION FACTOR 1-LIKE PROTEIN"/>
    <property type="match status" value="1"/>
</dbReference>
<feature type="compositionally biased region" description="Basic and acidic residues" evidence="1">
    <location>
        <begin position="373"/>
        <end position="391"/>
    </location>
</feature>
<sequence length="1704" mass="191909">MIVGLVGFCFLTVLAVVHQPFYSRLGNATVAVLCVIPAIISIFGFIAIATGHTALPPSIPIVEVTPNPGDPYSDISTGVSVVFWIFFIIAVIFASILVAWMSVKRGMRMWAVGGTKDTMLVLPEVPGGAFAQSAAATIMNQSGVASQIYNPNDKRAPFRRIKLRKLRHIEPATRFLQVKKLRRKPEYIACADAMYQYYTRKFRDEPDVFVSYAIYLYSYANNLNRYVLNENKQLDDFSNQSQYSKQNQAYGSRQFEQQNSNFLQINENLTNNYNSAEGNMIVTTLETNSSSTSSINTMANSLYSSQRLQRALDQLKTAKSKFPFMMNKWIIYSQSRELQQELKNLGLATTGSQMGTKVLPVVKQESNIEEIKDREEKVEKKENEANKQDAKKKGKKSKKNKKDENDQKEDRKQKQKHKANLDLNGQETETKQRIHTAKQLYDASVAFLLHVWMQLSKQNVEVSKVMHFAVRAVEHGNRCQNLLLNLMKEGGGKESAAVMRLFAQLMRDVYRDDEASLIFFEEAGAIEDERAAEEEKLKEEEEELEKQRKKQQKQKVKNDTQKQAVSKKSLKKKAKTQKESDSGSDDPSELSNSNENSELSSSSNSQSSSESENNSHSSRSNKITDRTLSDASSDYDDVVVANGEITLPKHLASKITAQKSDASGEFEDSINEQLSIDKPVKDPFSSDNPIQDPFSVEEGQDINNKQYQDNNQQIQTNDKIRSSKPNQAKTKTQEQNDQKGLKKNNEKKESKVKLEKKEDNKKDKDEKKDEKQDEKQEEKKEDKKTKRHRRSLDMLLHGVQLLKNQEKPFLFRILIIILVSLSTVSLIICMSLISVQAQDEKRSLEVVQDLGRISFYLTSISIQVNDLILFNLQDLVTEELQAQAPSIQTMGFNKQINQQNSYIDIEGQQELNSDTENRNCEINNEQKIVVQENADTLPSIESSSPSWLLDVGALPFINSRELTNQYVKTSATIANTLFESSFNGNPMQLPSWRDHIYMLINARIRIDATLIEGSEAVEALSSSNQLYPNEQEARQLIGSGIVVDPGDGVGLQHSQDRNYIEVFERRVGLLDLVGAIAASAQELVDNQRQSKVETREGSIFILLNTPYAMGEAIKNIISAISIDNEDSQITNLIVTAIMMSIDIVVSICIVIYTINIMSLKVVKSRRIAIFRLACLPKSKVAESFEKSRLVLSGEQQLLDQEVENRIKLGLDGKNKEEEQKQVEPQLNITQDPFVQDQLMMSGTIAEQQESGADFDMNGPTLTIDQEQQAPPISLVTQMKQNNDQIQKTKENENQKDKVKQPEKQQNQVKDQKVQSLQQPIANKLDLEDTQTTEAAQGGIQSFGKKGLKKQKSIIIDPSDPRAKIKQLLVGVVNNPDIDDEVLDRLYRDSQKLSSIIEYKFYILGIIGISLLILGVATITIIMIITVLSFKGYISLALAAEMRGTVAMQLGILVQQLVYNHTTYLNADINVDYATNPTWINIGAQISKKPEVIQSLIIGNLNYFLSLHNLLQYGTEKEDYQPTLDTTIDSLYVPRTKGVYNDLDIFSTNRTQCLLDEQDQCLPGRIAGTIEEFLGLDNIIDMLISASIKLGYENDTSLLIPSNLQFGIIYTLLTWDSRDGIDTYYKMLIGDIKSEVTSSLNLLIAIFVIDVLLTIIVALSLLLPLGGILSNAQNYTTQIERATGIVYRKGESEETDNEELEQTQN</sequence>
<feature type="compositionally biased region" description="Polar residues" evidence="1">
    <location>
        <begin position="701"/>
        <end position="730"/>
    </location>
</feature>
<evidence type="ECO:0000256" key="1">
    <source>
        <dbReference type="SAM" id="MobiDB-lite"/>
    </source>
</evidence>
<reference evidence="3 4" key="1">
    <citation type="submission" date="2019-03" db="EMBL/GenBank/DDBJ databases">
        <title>Single cell metagenomics reveals metabolic interactions within the superorganism composed of flagellate Streblomastix strix and complex community of Bacteroidetes bacteria on its surface.</title>
        <authorList>
            <person name="Treitli S.C."/>
            <person name="Kolisko M."/>
            <person name="Husnik F."/>
            <person name="Keeling P."/>
            <person name="Hampl V."/>
        </authorList>
    </citation>
    <scope>NUCLEOTIDE SEQUENCE [LARGE SCALE GENOMIC DNA]</scope>
    <source>
        <strain evidence="3">ST1C</strain>
    </source>
</reference>
<feature type="compositionally biased region" description="Basic and acidic residues" evidence="1">
    <location>
        <begin position="401"/>
        <end position="412"/>
    </location>
</feature>
<organism evidence="3 4">
    <name type="scientific">Streblomastix strix</name>
    <dbReference type="NCBI Taxonomy" id="222440"/>
    <lineage>
        <taxon>Eukaryota</taxon>
        <taxon>Metamonada</taxon>
        <taxon>Preaxostyla</taxon>
        <taxon>Oxymonadida</taxon>
        <taxon>Streblomastigidae</taxon>
        <taxon>Streblomastix</taxon>
    </lineage>
</organism>
<keyword evidence="2" id="KW-0812">Transmembrane</keyword>
<feature type="transmembrane region" description="Helical" evidence="2">
    <location>
        <begin position="1641"/>
        <end position="1662"/>
    </location>
</feature>
<feature type="transmembrane region" description="Helical" evidence="2">
    <location>
        <begin position="809"/>
        <end position="833"/>
    </location>
</feature>
<keyword evidence="2" id="KW-0472">Membrane</keyword>
<evidence type="ECO:0000313" key="3">
    <source>
        <dbReference type="EMBL" id="KAA6384023.1"/>
    </source>
</evidence>
<feature type="region of interest" description="Disordered" evidence="1">
    <location>
        <begin position="531"/>
        <end position="788"/>
    </location>
</feature>
<accession>A0A5J4VP41</accession>
<proteinExistence type="predicted"/>
<keyword evidence="2" id="KW-1133">Transmembrane helix</keyword>
<feature type="region of interest" description="Disordered" evidence="1">
    <location>
        <begin position="1289"/>
        <end position="1315"/>
    </location>
</feature>
<feature type="compositionally biased region" description="Low complexity" evidence="1">
    <location>
        <begin position="589"/>
        <end position="621"/>
    </location>
</feature>
<protein>
    <submittedName>
        <fullName evidence="3">Uncharacterized protein</fullName>
    </submittedName>
</protein>
<comment type="caution">
    <text evidence="3">The sequence shown here is derived from an EMBL/GenBank/DDBJ whole genome shotgun (WGS) entry which is preliminary data.</text>
</comment>
<feature type="compositionally biased region" description="Basic and acidic residues" evidence="1">
    <location>
        <begin position="1289"/>
        <end position="1302"/>
    </location>
</feature>
<name>A0A5J4VP41_9EUKA</name>
<feature type="transmembrane region" description="Helical" evidence="2">
    <location>
        <begin position="1132"/>
        <end position="1156"/>
    </location>
</feature>
<evidence type="ECO:0000313" key="4">
    <source>
        <dbReference type="Proteomes" id="UP000324800"/>
    </source>
</evidence>
<gene>
    <name evidence="3" type="ORF">EZS28_020450</name>
</gene>